<feature type="region of interest" description="Disordered" evidence="1">
    <location>
        <begin position="101"/>
        <end position="181"/>
    </location>
</feature>
<sequence length="181" mass="20769">MNPAALFRRCPRHAPPHADAHHPAAPLPDARPAPPAASGDRAAIAEGFPIPGGWIWLERAILPCATEDAWQHWLALTAERQRKTPGHAFRIRWLDPDGRPLREAHLPARLPPMRRNPRQEVSHGSAQQTPPSPPWWSREWIRLDERPRKGKDKRILRRQTRAQDRRDARRAMREGLADYEA</sequence>
<evidence type="ECO:0000313" key="2">
    <source>
        <dbReference type="EMBL" id="CAB1129579.1"/>
    </source>
</evidence>
<dbReference type="AlphaFoldDB" id="A0A6F8ZI72"/>
<organism evidence="2 3">
    <name type="scientific">Candidatus Hydrogenisulfobacillus filiaventi</name>
    <dbReference type="NCBI Taxonomy" id="2707344"/>
    <lineage>
        <taxon>Bacteria</taxon>
        <taxon>Bacillati</taxon>
        <taxon>Bacillota</taxon>
        <taxon>Clostridia</taxon>
        <taxon>Eubacteriales</taxon>
        <taxon>Clostridiales Family XVII. Incertae Sedis</taxon>
        <taxon>Candidatus Hydrogenisulfobacillus</taxon>
    </lineage>
</organism>
<dbReference type="EMBL" id="LR778114">
    <property type="protein sequence ID" value="CAB1129579.1"/>
    <property type="molecule type" value="Genomic_DNA"/>
</dbReference>
<keyword evidence="3" id="KW-1185">Reference proteome</keyword>
<feature type="region of interest" description="Disordered" evidence="1">
    <location>
        <begin position="10"/>
        <end position="39"/>
    </location>
</feature>
<reference evidence="2 3" key="1">
    <citation type="submission" date="2020-02" db="EMBL/GenBank/DDBJ databases">
        <authorList>
            <person name="Hogendoorn C."/>
        </authorList>
    </citation>
    <scope>NUCLEOTIDE SEQUENCE [LARGE SCALE GENOMIC DNA]</scope>
    <source>
        <strain evidence="2">R501</strain>
    </source>
</reference>
<proteinExistence type="predicted"/>
<gene>
    <name evidence="2" type="ORF">R50_2082</name>
</gene>
<feature type="compositionally biased region" description="Basic and acidic residues" evidence="1">
    <location>
        <begin position="161"/>
        <end position="181"/>
    </location>
</feature>
<accession>A0A6F8ZI72</accession>
<protein>
    <submittedName>
        <fullName evidence="2">Uncharacterized protein</fullName>
    </submittedName>
</protein>
<evidence type="ECO:0000256" key="1">
    <source>
        <dbReference type="SAM" id="MobiDB-lite"/>
    </source>
</evidence>
<dbReference type="KEGG" id="hfv:R50_2082"/>
<evidence type="ECO:0000313" key="3">
    <source>
        <dbReference type="Proteomes" id="UP000503399"/>
    </source>
</evidence>
<name>A0A6F8ZI72_9FIRM</name>
<feature type="compositionally biased region" description="Pro residues" evidence="1">
    <location>
        <begin position="25"/>
        <end position="35"/>
    </location>
</feature>
<feature type="compositionally biased region" description="Basic residues" evidence="1">
    <location>
        <begin position="148"/>
        <end position="160"/>
    </location>
</feature>
<dbReference type="Proteomes" id="UP000503399">
    <property type="component" value="Chromosome"/>
</dbReference>